<dbReference type="InterPro" id="IPR023333">
    <property type="entry name" value="Proteasome_suB-type"/>
</dbReference>
<comment type="subcellular location">
    <subcellularLocation>
        <location evidence="1 8">Cytoplasm</location>
    </subcellularLocation>
</comment>
<evidence type="ECO:0000256" key="3">
    <source>
        <dbReference type="ARBA" id="ARBA00022490"/>
    </source>
</evidence>
<keyword evidence="4 8" id="KW-0645">Protease</keyword>
<keyword evidence="7 8" id="KW-0915">Sodium</keyword>
<dbReference type="InterPro" id="IPR022281">
    <property type="entry name" value="ATP-dep_Prtase_HsIV_su"/>
</dbReference>
<keyword evidence="8" id="KW-0021">Allosteric enzyme</keyword>
<dbReference type="NCBIfam" id="NF003964">
    <property type="entry name" value="PRK05456.1"/>
    <property type="match status" value="1"/>
</dbReference>
<keyword evidence="6 8" id="KW-0378">Hydrolase</keyword>
<feature type="binding site" evidence="8">
    <location>
        <position position="161"/>
    </location>
    <ligand>
        <name>Na(+)</name>
        <dbReference type="ChEBI" id="CHEBI:29101"/>
    </ligand>
</feature>
<dbReference type="SUPFAM" id="SSF56235">
    <property type="entry name" value="N-terminal nucleophile aminohydrolases (Ntn hydrolases)"/>
    <property type="match status" value="1"/>
</dbReference>
<keyword evidence="9" id="KW-0472">Membrane</keyword>
<dbReference type="RefSeq" id="WP_114640803.1">
    <property type="nucleotide sequence ID" value="NZ_JAACIO010000001.1"/>
</dbReference>
<keyword evidence="5 8" id="KW-0479">Metal-binding</keyword>
<dbReference type="InterPro" id="IPR029055">
    <property type="entry name" value="Ntn_hydrolases_N"/>
</dbReference>
<dbReference type="GO" id="GO:0006508">
    <property type="term" value="P:proteolysis"/>
    <property type="evidence" value="ECO:0007669"/>
    <property type="project" value="UniProtKB-KW"/>
</dbReference>
<dbReference type="EMBL" id="QUAJ01000001">
    <property type="protein sequence ID" value="REI43083.1"/>
    <property type="molecule type" value="Genomic_DNA"/>
</dbReference>
<feature type="transmembrane region" description="Helical" evidence="9">
    <location>
        <begin position="42"/>
        <end position="62"/>
    </location>
</feature>
<keyword evidence="3 8" id="KW-0963">Cytoplasm</keyword>
<evidence type="ECO:0000313" key="11">
    <source>
        <dbReference type="Proteomes" id="UP000263486"/>
    </source>
</evidence>
<keyword evidence="11" id="KW-1185">Reference proteome</keyword>
<evidence type="ECO:0000256" key="4">
    <source>
        <dbReference type="ARBA" id="ARBA00022670"/>
    </source>
</evidence>
<keyword evidence="9" id="KW-1133">Transmembrane helix</keyword>
<dbReference type="PIRSF" id="PIRSF039093">
    <property type="entry name" value="HslV"/>
    <property type="match status" value="1"/>
</dbReference>
<comment type="activity regulation">
    <text evidence="8">Allosterically activated by HslU binding.</text>
</comment>
<comment type="catalytic activity">
    <reaction evidence="8">
        <text>ATP-dependent cleavage of peptide bonds with broad specificity.</text>
        <dbReference type="EC" id="3.4.25.2"/>
    </reaction>
</comment>
<dbReference type="Proteomes" id="UP000263486">
    <property type="component" value="Unassembled WGS sequence"/>
</dbReference>
<evidence type="ECO:0000256" key="1">
    <source>
        <dbReference type="ARBA" id="ARBA00004496"/>
    </source>
</evidence>
<comment type="caution">
    <text evidence="10">The sequence shown here is derived from an EMBL/GenBank/DDBJ whole genome shotgun (WGS) entry which is preliminary data.</text>
</comment>
<evidence type="ECO:0000256" key="6">
    <source>
        <dbReference type="ARBA" id="ARBA00022801"/>
    </source>
</evidence>
<comment type="similarity">
    <text evidence="2 8">Belongs to the peptidase T1B family. HslV subfamily.</text>
</comment>
<keyword evidence="9" id="KW-0812">Transmembrane</keyword>
<feature type="binding site" evidence="8">
    <location>
        <position position="164"/>
    </location>
    <ligand>
        <name>Na(+)</name>
        <dbReference type="ChEBI" id="CHEBI:29101"/>
    </ligand>
</feature>
<feature type="active site" evidence="8">
    <location>
        <position position="6"/>
    </location>
</feature>
<proteinExistence type="inferred from homology"/>
<dbReference type="Pfam" id="PF00227">
    <property type="entry name" value="Proteasome"/>
    <property type="match status" value="1"/>
</dbReference>
<evidence type="ECO:0000256" key="7">
    <source>
        <dbReference type="ARBA" id="ARBA00023053"/>
    </source>
</evidence>
<evidence type="ECO:0000256" key="9">
    <source>
        <dbReference type="SAM" id="Phobius"/>
    </source>
</evidence>
<dbReference type="NCBIfam" id="TIGR03692">
    <property type="entry name" value="ATP_dep_HslV"/>
    <property type="match status" value="1"/>
</dbReference>
<dbReference type="EC" id="3.4.25.2" evidence="8"/>
<sequence>MKFRATTILAVKDGDRVAIAGDGQVTFGDTVFKNKAKKIRKFYNNSILAGFAGAAADAFALFDKFENKLDEYGGNLKKASVELAKEWRSDKALRELDAMLIVADKNNLLVLSGTGDVLETDDDIAAIGSGGTYAYAAAKALKRHTQLDPHEVVRESLQIAGEICIYTNTNISVEKLY</sequence>
<keyword evidence="8" id="KW-0888">Threonine protease</keyword>
<dbReference type="GO" id="GO:0008233">
    <property type="term" value="F:peptidase activity"/>
    <property type="evidence" value="ECO:0007669"/>
    <property type="project" value="UniProtKB-KW"/>
</dbReference>
<dbReference type="PROSITE" id="PS51476">
    <property type="entry name" value="PROTEASOME_BETA_2"/>
    <property type="match status" value="1"/>
</dbReference>
<evidence type="ECO:0000256" key="5">
    <source>
        <dbReference type="ARBA" id="ARBA00022723"/>
    </source>
</evidence>
<evidence type="ECO:0000313" key="10">
    <source>
        <dbReference type="EMBL" id="REI43083.1"/>
    </source>
</evidence>
<dbReference type="Gene3D" id="3.60.20.10">
    <property type="entry name" value="Glutamine Phosphoribosylpyrophosphate, subunit 1, domain 1"/>
    <property type="match status" value="1"/>
</dbReference>
<dbReference type="InterPro" id="IPR001353">
    <property type="entry name" value="Proteasome_sua/b"/>
</dbReference>
<accession>A0ABX9KKL6</accession>
<dbReference type="PANTHER" id="PTHR32194:SF0">
    <property type="entry name" value="ATP-DEPENDENT PROTEASE SUBUNIT HSLV"/>
    <property type="match status" value="1"/>
</dbReference>
<evidence type="ECO:0000256" key="2">
    <source>
        <dbReference type="ARBA" id="ARBA00006053"/>
    </source>
</evidence>
<gene>
    <name evidence="8" type="primary">hslV</name>
    <name evidence="10" type="ORF">DYH56_00075</name>
</gene>
<comment type="function">
    <text evidence="8">Protease subunit of a proteasome-like degradation complex believed to be a general protein degrading machinery.</text>
</comment>
<organism evidence="10 11">
    <name type="scientific">Psychrilyobacter piezotolerans</name>
    <dbReference type="NCBI Taxonomy" id="2293438"/>
    <lineage>
        <taxon>Bacteria</taxon>
        <taxon>Fusobacteriati</taxon>
        <taxon>Fusobacteriota</taxon>
        <taxon>Fusobacteriia</taxon>
        <taxon>Fusobacteriales</taxon>
        <taxon>Fusobacteriaceae</taxon>
        <taxon>Psychrilyobacter</taxon>
    </lineage>
</organism>
<evidence type="ECO:0000256" key="8">
    <source>
        <dbReference type="HAMAP-Rule" id="MF_00248"/>
    </source>
</evidence>
<reference evidence="10 11" key="1">
    <citation type="submission" date="2018-08" db="EMBL/GenBank/DDBJ databases">
        <title>Draft genome sequence of Psychrilyobacter sp. strain SD5 isolated from Black Sea water.</title>
        <authorList>
            <person name="Yadav S."/>
            <person name="Villanueva L."/>
            <person name="Damste J.S.S."/>
        </authorList>
    </citation>
    <scope>NUCLEOTIDE SEQUENCE [LARGE SCALE GENOMIC DNA]</scope>
    <source>
        <strain evidence="10 11">SD5</strain>
    </source>
</reference>
<dbReference type="PANTHER" id="PTHR32194">
    <property type="entry name" value="METALLOPROTEASE TLDD"/>
    <property type="match status" value="1"/>
</dbReference>
<name>A0ABX9KKL6_9FUSO</name>
<feature type="binding site" evidence="8">
    <location>
        <position position="167"/>
    </location>
    <ligand>
        <name>Na(+)</name>
        <dbReference type="ChEBI" id="CHEBI:29101"/>
    </ligand>
</feature>
<dbReference type="HAMAP" id="MF_00248">
    <property type="entry name" value="HslV"/>
    <property type="match status" value="1"/>
</dbReference>
<protein>
    <recommendedName>
        <fullName evidence="8">ATP-dependent protease subunit HslV</fullName>
        <ecNumber evidence="8">3.4.25.2</ecNumber>
    </recommendedName>
</protein>
<comment type="subunit">
    <text evidence="8">A double ring-shaped homohexamer of HslV is capped on each side by a ring-shaped HslU homohexamer. The assembly of the HslU/HslV complex is dependent on binding of ATP.</text>
</comment>